<dbReference type="Proteomes" id="UP000027265">
    <property type="component" value="Unassembled WGS sequence"/>
</dbReference>
<proteinExistence type="predicted"/>
<protein>
    <submittedName>
        <fullName evidence="2">Uncharacterized protein</fullName>
    </submittedName>
</protein>
<reference evidence="3" key="1">
    <citation type="journal article" date="2014" name="Proc. Natl. Acad. Sci. U.S.A.">
        <title>Extensive sampling of basidiomycete genomes demonstrates inadequacy of the white-rot/brown-rot paradigm for wood decay fungi.</title>
        <authorList>
            <person name="Riley R."/>
            <person name="Salamov A.A."/>
            <person name="Brown D.W."/>
            <person name="Nagy L.G."/>
            <person name="Floudas D."/>
            <person name="Held B.W."/>
            <person name="Levasseur A."/>
            <person name="Lombard V."/>
            <person name="Morin E."/>
            <person name="Otillar R."/>
            <person name="Lindquist E.A."/>
            <person name="Sun H."/>
            <person name="LaButti K.M."/>
            <person name="Schmutz J."/>
            <person name="Jabbour D."/>
            <person name="Luo H."/>
            <person name="Baker S.E."/>
            <person name="Pisabarro A.G."/>
            <person name="Walton J.D."/>
            <person name="Blanchette R.A."/>
            <person name="Henrissat B."/>
            <person name="Martin F."/>
            <person name="Cullen D."/>
            <person name="Hibbett D.S."/>
            <person name="Grigoriev I.V."/>
        </authorList>
    </citation>
    <scope>NUCLEOTIDE SEQUENCE [LARGE SCALE GENOMIC DNA]</scope>
    <source>
        <strain evidence="3">MUCL 33604</strain>
    </source>
</reference>
<dbReference type="HOGENOM" id="CLU_1195027_0_0_1"/>
<keyword evidence="3" id="KW-1185">Reference proteome</keyword>
<dbReference type="EMBL" id="KL197747">
    <property type="protein sequence ID" value="KDQ51584.1"/>
    <property type="molecule type" value="Genomic_DNA"/>
</dbReference>
<dbReference type="InParanoid" id="A0A067PA00"/>
<evidence type="ECO:0000256" key="1">
    <source>
        <dbReference type="SAM" id="MobiDB-lite"/>
    </source>
</evidence>
<dbReference type="OrthoDB" id="983479at2759"/>
<name>A0A067PA00_9AGAM</name>
<accession>A0A067PA00</accession>
<feature type="region of interest" description="Disordered" evidence="1">
    <location>
        <begin position="86"/>
        <end position="128"/>
    </location>
</feature>
<evidence type="ECO:0000313" key="2">
    <source>
        <dbReference type="EMBL" id="KDQ51584.1"/>
    </source>
</evidence>
<dbReference type="AlphaFoldDB" id="A0A067PA00"/>
<dbReference type="STRING" id="933084.A0A067PA00"/>
<organism evidence="2 3">
    <name type="scientific">Jaapia argillacea MUCL 33604</name>
    <dbReference type="NCBI Taxonomy" id="933084"/>
    <lineage>
        <taxon>Eukaryota</taxon>
        <taxon>Fungi</taxon>
        <taxon>Dikarya</taxon>
        <taxon>Basidiomycota</taxon>
        <taxon>Agaricomycotina</taxon>
        <taxon>Agaricomycetes</taxon>
        <taxon>Agaricomycetidae</taxon>
        <taxon>Jaapiales</taxon>
        <taxon>Jaapiaceae</taxon>
        <taxon>Jaapia</taxon>
    </lineage>
</organism>
<gene>
    <name evidence="2" type="ORF">JAAARDRAFT_199040</name>
</gene>
<sequence>MSLRSTANLYRYSVNDFSQEIQNTIKSAGEMVSQYGNNHTLADVGFADLSTGLWATTMKIVQSFLLKIVSTGDIAVDYKMIISPPRPHSELLDPPPSSTSTTPDGGAGSAGAKKSKLDDPGARKTSPLDFEAAAEAEEQRRKEAELLEATTKVKARAMGGRRAWRERLGFGGIPVANAPASTSSSCAPTEDSPTFTCEKFGTQEAISSDMYFGRNSYDSDALSEAQQHLSAF</sequence>
<evidence type="ECO:0000313" key="3">
    <source>
        <dbReference type="Proteomes" id="UP000027265"/>
    </source>
</evidence>